<protein>
    <recommendedName>
        <fullName evidence="4 11">Trigger factor</fullName>
        <shortName evidence="11">TF</shortName>
        <ecNumber evidence="3 11">5.2.1.8</ecNumber>
    </recommendedName>
    <alternativeName>
        <fullName evidence="10 11">PPIase</fullName>
    </alternativeName>
</protein>
<evidence type="ECO:0000256" key="10">
    <source>
        <dbReference type="ARBA" id="ARBA00029986"/>
    </source>
</evidence>
<dbReference type="NCBIfam" id="TIGR00115">
    <property type="entry name" value="tig"/>
    <property type="match status" value="1"/>
</dbReference>
<dbReference type="InterPro" id="IPR008881">
    <property type="entry name" value="Trigger_fac_ribosome-bd_bac"/>
</dbReference>
<dbReference type="AlphaFoldDB" id="A0A1G2BE11"/>
<dbReference type="GO" id="GO:0043022">
    <property type="term" value="F:ribosome binding"/>
    <property type="evidence" value="ECO:0007669"/>
    <property type="project" value="TreeGrafter"/>
</dbReference>
<comment type="subcellular location">
    <subcellularLocation>
        <location evidence="11">Cytoplasm</location>
    </subcellularLocation>
    <text evidence="11">About half TF is bound to the ribosome near the polypeptide exit tunnel while the other half is free in the cytoplasm.</text>
</comment>
<evidence type="ECO:0000256" key="11">
    <source>
        <dbReference type="HAMAP-Rule" id="MF_00303"/>
    </source>
</evidence>
<dbReference type="GO" id="GO:0044183">
    <property type="term" value="F:protein folding chaperone"/>
    <property type="evidence" value="ECO:0007669"/>
    <property type="project" value="TreeGrafter"/>
</dbReference>
<dbReference type="InterPro" id="IPR001179">
    <property type="entry name" value="PPIase_FKBP_dom"/>
</dbReference>
<evidence type="ECO:0000256" key="8">
    <source>
        <dbReference type="ARBA" id="ARBA00023235"/>
    </source>
</evidence>
<comment type="caution">
    <text evidence="15">The sequence shown here is derived from an EMBL/GenBank/DDBJ whole genome shotgun (WGS) entry which is preliminary data.</text>
</comment>
<evidence type="ECO:0000256" key="2">
    <source>
        <dbReference type="ARBA" id="ARBA00005464"/>
    </source>
</evidence>
<dbReference type="Pfam" id="PF05697">
    <property type="entry name" value="Trigger_N"/>
    <property type="match status" value="1"/>
</dbReference>
<evidence type="ECO:0000256" key="4">
    <source>
        <dbReference type="ARBA" id="ARBA00016902"/>
    </source>
</evidence>
<dbReference type="EMBL" id="MHKI01000009">
    <property type="protein sequence ID" value="OGY87384.1"/>
    <property type="molecule type" value="Genomic_DNA"/>
</dbReference>
<evidence type="ECO:0000256" key="13">
    <source>
        <dbReference type="RuleBase" id="RU003914"/>
    </source>
</evidence>
<evidence type="ECO:0000256" key="9">
    <source>
        <dbReference type="ARBA" id="ARBA00023306"/>
    </source>
</evidence>
<evidence type="ECO:0000256" key="3">
    <source>
        <dbReference type="ARBA" id="ARBA00013194"/>
    </source>
</evidence>
<dbReference type="HAMAP" id="MF_00303">
    <property type="entry name" value="Trigger_factor_Tig"/>
    <property type="match status" value="1"/>
</dbReference>
<dbReference type="Gene3D" id="3.10.50.40">
    <property type="match status" value="1"/>
</dbReference>
<sequence length="428" mass="49282">MKIVKKTLEQSQVELTVELSLEETQPFVDKAAKRIAHEVNIKGFRKGKVPYEILKQQVGEQVIYEEAFADIVEDSLQKALKKENLNIAARPKIDREKLAPGNPVVYKAVLALMPTVVLGEYKNLKSRKGTVVLDQKKYEKTLADLRKMRAKEKLVVRTAKKGDKVLIDFVVKVDGVAIEHGSAQKQHLVLGESQMIPGFEDNVVGMKQNEEKDFEVTFPKDYKKELANKKAKVHVKVHGVYELELPELDDNLAKELNFESLKKLEEEIRQNIEREIKQEVEQKFAENIIDELIAMSKFDALPPQLIAEETDKMLHEIEHEVGKQGLKFEDYLTHLKKTKEELRQDFNPKAQDRIKAALVLRAIAQAEDIKATVVEVDKEINDTKKVYEKMPNNAEIIKQIDSLAFRIQLENQIIHRKIFEKLEEFTKK</sequence>
<dbReference type="SUPFAM" id="SSF109998">
    <property type="entry name" value="Triger factor/SurA peptide-binding domain-like"/>
    <property type="match status" value="1"/>
</dbReference>
<dbReference type="GO" id="GO:0051083">
    <property type="term" value="P:'de novo' cotranslational protein folding"/>
    <property type="evidence" value="ECO:0007669"/>
    <property type="project" value="TreeGrafter"/>
</dbReference>
<dbReference type="PROSITE" id="PS50059">
    <property type="entry name" value="FKBP_PPIASE"/>
    <property type="match status" value="1"/>
</dbReference>
<organism evidence="15 16">
    <name type="scientific">Candidatus Kerfeldbacteria bacterium RIFOXYB2_FULL_38_14</name>
    <dbReference type="NCBI Taxonomy" id="1798547"/>
    <lineage>
        <taxon>Bacteria</taxon>
        <taxon>Candidatus Kerfeldiibacteriota</taxon>
    </lineage>
</organism>
<dbReference type="InterPro" id="IPR005215">
    <property type="entry name" value="Trig_fac"/>
</dbReference>
<dbReference type="FunFam" id="3.10.50.40:FF:000001">
    <property type="entry name" value="Trigger factor"/>
    <property type="match status" value="1"/>
</dbReference>
<dbReference type="InterPro" id="IPR046357">
    <property type="entry name" value="PPIase_dom_sf"/>
</dbReference>
<dbReference type="Pfam" id="PF00254">
    <property type="entry name" value="FKBP_C"/>
    <property type="match status" value="1"/>
</dbReference>
<evidence type="ECO:0000256" key="5">
    <source>
        <dbReference type="ARBA" id="ARBA00022618"/>
    </source>
</evidence>
<dbReference type="Gene3D" id="3.30.70.1050">
    <property type="entry name" value="Trigger factor ribosome-binding domain"/>
    <property type="match status" value="1"/>
</dbReference>
<name>A0A1G2BE11_9BACT</name>
<evidence type="ECO:0000313" key="16">
    <source>
        <dbReference type="Proteomes" id="UP000176420"/>
    </source>
</evidence>
<keyword evidence="5 11" id="KW-0132">Cell division</keyword>
<dbReference type="SUPFAM" id="SSF102735">
    <property type="entry name" value="Trigger factor ribosome-binding domain"/>
    <property type="match status" value="1"/>
</dbReference>
<dbReference type="PANTHER" id="PTHR30560">
    <property type="entry name" value="TRIGGER FACTOR CHAPERONE AND PEPTIDYL-PROLYL CIS/TRANS ISOMERASE"/>
    <property type="match status" value="1"/>
</dbReference>
<dbReference type="InterPro" id="IPR027304">
    <property type="entry name" value="Trigger_fact/SurA_dom_sf"/>
</dbReference>
<dbReference type="Pfam" id="PF05698">
    <property type="entry name" value="Trigger_C"/>
    <property type="match status" value="1"/>
</dbReference>
<evidence type="ECO:0000313" key="15">
    <source>
        <dbReference type="EMBL" id="OGY87384.1"/>
    </source>
</evidence>
<dbReference type="PANTHER" id="PTHR30560:SF3">
    <property type="entry name" value="TRIGGER FACTOR-LIKE PROTEIN TIG, CHLOROPLASTIC"/>
    <property type="match status" value="1"/>
</dbReference>
<dbReference type="PIRSF" id="PIRSF003095">
    <property type="entry name" value="Trigger_factor"/>
    <property type="match status" value="1"/>
</dbReference>
<dbReference type="GO" id="GO:0015031">
    <property type="term" value="P:protein transport"/>
    <property type="evidence" value="ECO:0007669"/>
    <property type="project" value="UniProtKB-UniRule"/>
</dbReference>
<keyword evidence="9 11" id="KW-0131">Cell cycle</keyword>
<comment type="function">
    <text evidence="11">Involved in protein export. Acts as a chaperone by maintaining the newly synthesized protein in an open conformation. Functions as a peptidyl-prolyl cis-trans isomerase.</text>
</comment>
<keyword evidence="8 11" id="KW-0413">Isomerase</keyword>
<comment type="domain">
    <text evidence="11">Consists of 3 domains; the N-terminus binds the ribosome, the middle domain has PPIase activity, while the C-terminus has intrinsic chaperone activity on its own.</text>
</comment>
<comment type="similarity">
    <text evidence="2 11 13">Belongs to the FKBP-type PPIase family. Tig subfamily.</text>
</comment>
<evidence type="ECO:0000259" key="14">
    <source>
        <dbReference type="PROSITE" id="PS50059"/>
    </source>
</evidence>
<dbReference type="EC" id="5.2.1.8" evidence="3 11"/>
<evidence type="ECO:0000256" key="12">
    <source>
        <dbReference type="PROSITE-ProRule" id="PRU00277"/>
    </source>
</evidence>
<evidence type="ECO:0000256" key="7">
    <source>
        <dbReference type="ARBA" id="ARBA00023186"/>
    </source>
</evidence>
<feature type="domain" description="PPIase FKBP-type" evidence="14">
    <location>
        <begin position="162"/>
        <end position="249"/>
    </location>
</feature>
<dbReference type="Proteomes" id="UP000176420">
    <property type="component" value="Unassembled WGS sequence"/>
</dbReference>
<dbReference type="GO" id="GO:0003755">
    <property type="term" value="F:peptidyl-prolyl cis-trans isomerase activity"/>
    <property type="evidence" value="ECO:0007669"/>
    <property type="project" value="UniProtKB-UniRule"/>
</dbReference>
<comment type="catalytic activity">
    <reaction evidence="1 11 12">
        <text>[protein]-peptidylproline (omega=180) = [protein]-peptidylproline (omega=0)</text>
        <dbReference type="Rhea" id="RHEA:16237"/>
        <dbReference type="Rhea" id="RHEA-COMP:10747"/>
        <dbReference type="Rhea" id="RHEA-COMP:10748"/>
        <dbReference type="ChEBI" id="CHEBI:83833"/>
        <dbReference type="ChEBI" id="CHEBI:83834"/>
        <dbReference type="EC" id="5.2.1.8"/>
    </reaction>
</comment>
<dbReference type="SUPFAM" id="SSF54534">
    <property type="entry name" value="FKBP-like"/>
    <property type="match status" value="1"/>
</dbReference>
<dbReference type="GO" id="GO:0005737">
    <property type="term" value="C:cytoplasm"/>
    <property type="evidence" value="ECO:0007669"/>
    <property type="project" value="UniProtKB-SubCell"/>
</dbReference>
<accession>A0A1G2BE11</accession>
<proteinExistence type="inferred from homology"/>
<dbReference type="GO" id="GO:0043335">
    <property type="term" value="P:protein unfolding"/>
    <property type="evidence" value="ECO:0007669"/>
    <property type="project" value="TreeGrafter"/>
</dbReference>
<reference evidence="15 16" key="1">
    <citation type="journal article" date="2016" name="Nat. Commun.">
        <title>Thousands of microbial genomes shed light on interconnected biogeochemical processes in an aquifer system.</title>
        <authorList>
            <person name="Anantharaman K."/>
            <person name="Brown C.T."/>
            <person name="Hug L.A."/>
            <person name="Sharon I."/>
            <person name="Castelle C.J."/>
            <person name="Probst A.J."/>
            <person name="Thomas B.C."/>
            <person name="Singh A."/>
            <person name="Wilkins M.J."/>
            <person name="Karaoz U."/>
            <person name="Brodie E.L."/>
            <person name="Williams K.H."/>
            <person name="Hubbard S.S."/>
            <person name="Banfield J.F."/>
        </authorList>
    </citation>
    <scope>NUCLEOTIDE SEQUENCE [LARGE SCALE GENOMIC DNA]</scope>
</reference>
<dbReference type="GO" id="GO:0051301">
    <property type="term" value="P:cell division"/>
    <property type="evidence" value="ECO:0007669"/>
    <property type="project" value="UniProtKB-KW"/>
</dbReference>
<evidence type="ECO:0000256" key="6">
    <source>
        <dbReference type="ARBA" id="ARBA00023110"/>
    </source>
</evidence>
<keyword evidence="11" id="KW-0963">Cytoplasm</keyword>
<dbReference type="InterPro" id="IPR008880">
    <property type="entry name" value="Trigger_fac_C"/>
</dbReference>
<evidence type="ECO:0000256" key="1">
    <source>
        <dbReference type="ARBA" id="ARBA00000971"/>
    </source>
</evidence>
<gene>
    <name evidence="11" type="primary">tig</name>
    <name evidence="15" type="ORF">A2319_05460</name>
</gene>
<dbReference type="Gene3D" id="1.10.3120.10">
    <property type="entry name" value="Trigger factor, C-terminal domain"/>
    <property type="match status" value="1"/>
</dbReference>
<dbReference type="InterPro" id="IPR037041">
    <property type="entry name" value="Trigger_fac_C_sf"/>
</dbReference>
<keyword evidence="6 11" id="KW-0697">Rotamase</keyword>
<dbReference type="InterPro" id="IPR036611">
    <property type="entry name" value="Trigger_fac_ribosome-bd_sf"/>
</dbReference>
<keyword evidence="7 11" id="KW-0143">Chaperone</keyword>